<dbReference type="SUPFAM" id="SSF53448">
    <property type="entry name" value="Nucleotide-diphospho-sugar transferases"/>
    <property type="match status" value="1"/>
</dbReference>
<dbReference type="KEGG" id="haz:A9404_07795"/>
<keyword evidence="1" id="KW-0460">Magnesium</keyword>
<dbReference type="PANTHER" id="PTHR43777">
    <property type="entry name" value="MOLYBDENUM COFACTOR CYTIDYLYLTRANSFERASE"/>
    <property type="match status" value="1"/>
</dbReference>
<reference evidence="3 4" key="1">
    <citation type="submission" date="2016-06" db="EMBL/GenBank/DDBJ databases">
        <title>Insight into the functional genes involving in sulfur oxidation in Pearl River water.</title>
        <authorList>
            <person name="Luo J."/>
            <person name="Tan X."/>
            <person name="Lin W."/>
        </authorList>
    </citation>
    <scope>NUCLEOTIDE SEQUENCE [LARGE SCALE GENOMIC DNA]</scope>
    <source>
        <strain evidence="3 4">LS2</strain>
    </source>
</reference>
<feature type="domain" description="MobA-like NTP transferase" evidence="2">
    <location>
        <begin position="15"/>
        <end position="172"/>
    </location>
</feature>
<keyword evidence="4" id="KW-1185">Reference proteome</keyword>
<dbReference type="InterPro" id="IPR029044">
    <property type="entry name" value="Nucleotide-diphossugar_trans"/>
</dbReference>
<dbReference type="Proteomes" id="UP000078596">
    <property type="component" value="Chromosome"/>
</dbReference>
<proteinExistence type="predicted"/>
<dbReference type="PANTHER" id="PTHR43777:SF1">
    <property type="entry name" value="MOLYBDENUM COFACTOR CYTIDYLYLTRANSFERASE"/>
    <property type="match status" value="1"/>
</dbReference>
<dbReference type="GO" id="GO:0016779">
    <property type="term" value="F:nucleotidyltransferase activity"/>
    <property type="evidence" value="ECO:0007669"/>
    <property type="project" value="UniProtKB-ARBA"/>
</dbReference>
<organism evidence="3 4">
    <name type="scientific">Halothiobacillus diazotrophicus</name>
    <dbReference type="NCBI Taxonomy" id="1860122"/>
    <lineage>
        <taxon>Bacteria</taxon>
        <taxon>Pseudomonadati</taxon>
        <taxon>Pseudomonadota</taxon>
        <taxon>Gammaproteobacteria</taxon>
        <taxon>Chromatiales</taxon>
        <taxon>Halothiobacillaceae</taxon>
        <taxon>Halothiobacillus</taxon>
    </lineage>
</organism>
<protein>
    <recommendedName>
        <fullName evidence="2">MobA-like NTP transferase domain-containing protein</fullName>
    </recommendedName>
</protein>
<evidence type="ECO:0000313" key="4">
    <source>
        <dbReference type="Proteomes" id="UP000078596"/>
    </source>
</evidence>
<dbReference type="CDD" id="cd04182">
    <property type="entry name" value="GT_2_like_f"/>
    <property type="match status" value="1"/>
</dbReference>
<evidence type="ECO:0000259" key="2">
    <source>
        <dbReference type="Pfam" id="PF12804"/>
    </source>
</evidence>
<dbReference type="Gene3D" id="3.90.550.10">
    <property type="entry name" value="Spore Coat Polysaccharide Biosynthesis Protein SpsA, Chain A"/>
    <property type="match status" value="1"/>
</dbReference>
<dbReference type="InterPro" id="IPR025877">
    <property type="entry name" value="MobA-like_NTP_Trfase"/>
</dbReference>
<accession>A0A191ZHH1</accession>
<dbReference type="AlphaFoldDB" id="A0A191ZHH1"/>
<dbReference type="EMBL" id="CP016027">
    <property type="protein sequence ID" value="ANJ67297.1"/>
    <property type="molecule type" value="Genomic_DNA"/>
</dbReference>
<sequence length="210" mass="21860">MTTDRVAERQPEPVGILLAAGFSRRFGSQDKRHLPWDAVSCLAEASARPLLETLTEVIAVLRPDDGALADRLAHLGCVPVICPHAERGMGASLAWGVQCRADHPQGWIVGLADMPAVSAASVALVRQALMDGASAARPIHAGRAGHPVGFSARARLGLLGLVGDRGAQGVFNAFDGKLIPTDDAGVLLDIDEPIDLIGGSLKASQVSRAT</sequence>
<gene>
    <name evidence="3" type="ORF">A9404_07795</name>
</gene>
<dbReference type="OrthoDB" id="5298023at2"/>
<dbReference type="RefSeq" id="WP_066099871.1">
    <property type="nucleotide sequence ID" value="NZ_CP016027.1"/>
</dbReference>
<evidence type="ECO:0000256" key="1">
    <source>
        <dbReference type="ARBA" id="ARBA00022842"/>
    </source>
</evidence>
<dbReference type="STRING" id="1860122.A9404_07795"/>
<evidence type="ECO:0000313" key="3">
    <source>
        <dbReference type="EMBL" id="ANJ67297.1"/>
    </source>
</evidence>
<name>A0A191ZHH1_9GAMM</name>
<dbReference type="Pfam" id="PF12804">
    <property type="entry name" value="NTP_transf_3"/>
    <property type="match status" value="1"/>
</dbReference>